<evidence type="ECO:0000313" key="1">
    <source>
        <dbReference type="EMBL" id="KKZ64490.1"/>
    </source>
</evidence>
<dbReference type="EMBL" id="LCZI01000783">
    <property type="protein sequence ID" value="KKZ64490.1"/>
    <property type="molecule type" value="Genomic_DNA"/>
</dbReference>
<dbReference type="PANTHER" id="PTHR32387:SF0">
    <property type="entry name" value="PROTEIN NO VEIN"/>
    <property type="match status" value="1"/>
</dbReference>
<organism evidence="1 2">
    <name type="scientific">[Emmonsia] crescens</name>
    <dbReference type="NCBI Taxonomy" id="73230"/>
    <lineage>
        <taxon>Eukaryota</taxon>
        <taxon>Fungi</taxon>
        <taxon>Dikarya</taxon>
        <taxon>Ascomycota</taxon>
        <taxon>Pezizomycotina</taxon>
        <taxon>Eurotiomycetes</taxon>
        <taxon>Eurotiomycetidae</taxon>
        <taxon>Onygenales</taxon>
        <taxon>Ajellomycetaceae</taxon>
        <taxon>Emergomyces</taxon>
    </lineage>
</organism>
<accession>A0A0G2I2T7</accession>
<comment type="caution">
    <text evidence="1">The sequence shown here is derived from an EMBL/GenBank/DDBJ whole genome shotgun (WGS) entry which is preliminary data.</text>
</comment>
<dbReference type="VEuPathDB" id="FungiDB:EMCG_09532"/>
<sequence>MDEPFTGFIRNRHYFEIGTYWLLDYLKLELAYPTSVVTNFILQGMLRDHTLYKLQGNFERLPLEHVVYYCEYPAIMPNEQREKQQFIYEPGEHQECGAAYSYVADNDSLLECRELVESVAEQHGYLGEGVLSQMSPEVRRKVEKAMPKKDEMIGSSVITSARFVFELFQNADDNSYSKAKSLSSVPFVSFQVYPQRVVMERNEDGFTRENLIAICNIRKSSKSGAQGYIG</sequence>
<reference evidence="2" key="1">
    <citation type="journal article" date="2015" name="PLoS Genet.">
        <title>The dynamic genome and transcriptome of the human fungal pathogen Blastomyces and close relative Emmonsia.</title>
        <authorList>
            <person name="Munoz J.F."/>
            <person name="Gauthier G.M."/>
            <person name="Desjardins C.A."/>
            <person name="Gallo J.E."/>
            <person name="Holder J."/>
            <person name="Sullivan T.D."/>
            <person name="Marty A.J."/>
            <person name="Carmen J.C."/>
            <person name="Chen Z."/>
            <person name="Ding L."/>
            <person name="Gujja S."/>
            <person name="Magrini V."/>
            <person name="Misas E."/>
            <person name="Mitreva M."/>
            <person name="Priest M."/>
            <person name="Saif S."/>
            <person name="Whiston E.A."/>
            <person name="Young S."/>
            <person name="Zeng Q."/>
            <person name="Goldman W.E."/>
            <person name="Mardis E.R."/>
            <person name="Taylor J.W."/>
            <person name="McEwen J.G."/>
            <person name="Clay O.K."/>
            <person name="Klein B.S."/>
            <person name="Cuomo C.A."/>
        </authorList>
    </citation>
    <scope>NUCLEOTIDE SEQUENCE [LARGE SCALE GENOMIC DNA]</scope>
    <source>
        <strain evidence="2">UAMH 3008</strain>
    </source>
</reference>
<dbReference type="Proteomes" id="UP000034164">
    <property type="component" value="Unassembled WGS sequence"/>
</dbReference>
<dbReference type="AlphaFoldDB" id="A0A0G2I2T7"/>
<dbReference type="PANTHER" id="PTHR32387">
    <property type="entry name" value="WU:FJ29H11"/>
    <property type="match status" value="1"/>
</dbReference>
<name>A0A0G2I2T7_9EURO</name>
<dbReference type="InterPro" id="IPR052957">
    <property type="entry name" value="Auxin_embryo_med"/>
</dbReference>
<dbReference type="OrthoDB" id="1262810at2759"/>
<evidence type="ECO:0000313" key="2">
    <source>
        <dbReference type="Proteomes" id="UP000034164"/>
    </source>
</evidence>
<protein>
    <submittedName>
        <fullName evidence="1">Uncharacterized protein</fullName>
    </submittedName>
</protein>
<gene>
    <name evidence="1" type="ORF">EMCG_09532</name>
</gene>
<proteinExistence type="predicted"/>